<keyword evidence="4" id="KW-0560">Oxidoreductase</keyword>
<dbReference type="Gene3D" id="2.60.40.650">
    <property type="match status" value="1"/>
</dbReference>
<evidence type="ECO:0000256" key="4">
    <source>
        <dbReference type="ARBA" id="ARBA00023002"/>
    </source>
</evidence>
<dbReference type="SUPFAM" id="SSF56524">
    <property type="entry name" value="Oxidoreductase molybdopterin-binding domain"/>
    <property type="match status" value="1"/>
</dbReference>
<keyword evidence="8" id="KW-1185">Reference proteome</keyword>
<dbReference type="OMA" id="MSHGYRI"/>
<reference evidence="7 8" key="1">
    <citation type="journal article" date="2012" name="Science">
        <title>The Paleozoic origin of enzymatic lignin decomposition reconstructed from 31 fungal genomes.</title>
        <authorList>
            <person name="Floudas D."/>
            <person name="Binder M."/>
            <person name="Riley R."/>
            <person name="Barry K."/>
            <person name="Blanchette R.A."/>
            <person name="Henrissat B."/>
            <person name="Martinez A.T."/>
            <person name="Otillar R."/>
            <person name="Spatafora J.W."/>
            <person name="Yadav J.S."/>
            <person name="Aerts A."/>
            <person name="Benoit I."/>
            <person name="Boyd A."/>
            <person name="Carlson A."/>
            <person name="Copeland A."/>
            <person name="Coutinho P.M."/>
            <person name="de Vries R.P."/>
            <person name="Ferreira P."/>
            <person name="Findley K."/>
            <person name="Foster B."/>
            <person name="Gaskell J."/>
            <person name="Glotzer D."/>
            <person name="Gorecki P."/>
            <person name="Heitman J."/>
            <person name="Hesse C."/>
            <person name="Hori C."/>
            <person name="Igarashi K."/>
            <person name="Jurgens J.A."/>
            <person name="Kallen N."/>
            <person name="Kersten P."/>
            <person name="Kohler A."/>
            <person name="Kuees U."/>
            <person name="Kumar T.K.A."/>
            <person name="Kuo A."/>
            <person name="LaButti K."/>
            <person name="Larrondo L.F."/>
            <person name="Lindquist E."/>
            <person name="Ling A."/>
            <person name="Lombard V."/>
            <person name="Lucas S."/>
            <person name="Lundell T."/>
            <person name="Martin R."/>
            <person name="McLaughlin D.J."/>
            <person name="Morgenstern I."/>
            <person name="Morin E."/>
            <person name="Murat C."/>
            <person name="Nagy L.G."/>
            <person name="Nolan M."/>
            <person name="Ohm R.A."/>
            <person name="Patyshakuliyeva A."/>
            <person name="Rokas A."/>
            <person name="Ruiz-Duenas F.J."/>
            <person name="Sabat G."/>
            <person name="Salamov A."/>
            <person name="Samejima M."/>
            <person name="Schmutz J."/>
            <person name="Slot J.C."/>
            <person name="St John F."/>
            <person name="Stenlid J."/>
            <person name="Sun H."/>
            <person name="Sun S."/>
            <person name="Syed K."/>
            <person name="Tsang A."/>
            <person name="Wiebenga A."/>
            <person name="Young D."/>
            <person name="Pisabarro A."/>
            <person name="Eastwood D.C."/>
            <person name="Martin F."/>
            <person name="Cullen D."/>
            <person name="Grigoriev I.V."/>
            <person name="Hibbett D.S."/>
        </authorList>
    </citation>
    <scope>NUCLEOTIDE SEQUENCE [LARGE SCALE GENOMIC DNA]</scope>
    <source>
        <strain evidence="7 8">MD-104</strain>
    </source>
</reference>
<dbReference type="EMBL" id="KB468124">
    <property type="protein sequence ID" value="PCH42230.1"/>
    <property type="molecule type" value="Genomic_DNA"/>
</dbReference>
<dbReference type="GO" id="GO:0006790">
    <property type="term" value="P:sulfur compound metabolic process"/>
    <property type="evidence" value="ECO:0007669"/>
    <property type="project" value="TreeGrafter"/>
</dbReference>
<name>A0A2H3JJ50_WOLCO</name>
<dbReference type="InterPro" id="IPR036374">
    <property type="entry name" value="OxRdtase_Mopterin-bd_sf"/>
</dbReference>
<evidence type="ECO:0000256" key="3">
    <source>
        <dbReference type="ARBA" id="ARBA00022723"/>
    </source>
</evidence>
<dbReference type="SUPFAM" id="SSF81296">
    <property type="entry name" value="E set domains"/>
    <property type="match status" value="1"/>
</dbReference>
<feature type="domain" description="Oxidoreductase molybdopterin-binding" evidence="5">
    <location>
        <begin position="120"/>
        <end position="290"/>
    </location>
</feature>
<evidence type="ECO:0000256" key="2">
    <source>
        <dbReference type="ARBA" id="ARBA00022505"/>
    </source>
</evidence>
<accession>A0A2H3JJ50</accession>
<dbReference type="STRING" id="742152.A0A2H3JJ50"/>
<keyword evidence="2" id="KW-0500">Molybdenum</keyword>
<evidence type="ECO:0000313" key="8">
    <source>
        <dbReference type="Proteomes" id="UP000218811"/>
    </source>
</evidence>
<gene>
    <name evidence="7" type="ORF">WOLCODRAFT_137772</name>
</gene>
<proteinExistence type="predicted"/>
<dbReference type="AlphaFoldDB" id="A0A2H3JJ50"/>
<protein>
    <submittedName>
        <fullName evidence="7">Molybdopterin binding oxidoreductase</fullName>
    </submittedName>
</protein>
<dbReference type="OrthoDB" id="10051395at2759"/>
<dbReference type="Pfam" id="PF03404">
    <property type="entry name" value="Mo-co_dimer"/>
    <property type="match status" value="1"/>
</dbReference>
<dbReference type="GO" id="GO:0043546">
    <property type="term" value="F:molybdopterin cofactor binding"/>
    <property type="evidence" value="ECO:0007669"/>
    <property type="project" value="TreeGrafter"/>
</dbReference>
<dbReference type="PANTHER" id="PTHR19372:SF7">
    <property type="entry name" value="SULFITE OXIDASE, MITOCHONDRIAL"/>
    <property type="match status" value="1"/>
</dbReference>
<dbReference type="Pfam" id="PF00174">
    <property type="entry name" value="Oxidored_molyb"/>
    <property type="match status" value="1"/>
</dbReference>
<dbReference type="Proteomes" id="UP000218811">
    <property type="component" value="Unassembled WGS sequence"/>
</dbReference>
<comment type="cofactor">
    <cofactor evidence="1">
        <name>Mo-molybdopterin</name>
        <dbReference type="ChEBI" id="CHEBI:71302"/>
    </cofactor>
</comment>
<evidence type="ECO:0000259" key="6">
    <source>
        <dbReference type="Pfam" id="PF03404"/>
    </source>
</evidence>
<feature type="domain" description="Moybdenum cofactor oxidoreductase dimerisation" evidence="6">
    <location>
        <begin position="335"/>
        <end position="434"/>
    </location>
</feature>
<dbReference type="Gene3D" id="3.90.420.10">
    <property type="entry name" value="Oxidoreductase, molybdopterin-binding domain"/>
    <property type="match status" value="1"/>
</dbReference>
<evidence type="ECO:0000256" key="1">
    <source>
        <dbReference type="ARBA" id="ARBA00001924"/>
    </source>
</evidence>
<dbReference type="InterPro" id="IPR014756">
    <property type="entry name" value="Ig_E-set"/>
</dbReference>
<dbReference type="GO" id="GO:0030151">
    <property type="term" value="F:molybdenum ion binding"/>
    <property type="evidence" value="ECO:0007669"/>
    <property type="project" value="InterPro"/>
</dbReference>
<dbReference type="PRINTS" id="PR00407">
    <property type="entry name" value="EUMOPTERIN"/>
</dbReference>
<keyword evidence="3" id="KW-0479">Metal-binding</keyword>
<dbReference type="PANTHER" id="PTHR19372">
    <property type="entry name" value="SULFITE REDUCTASE"/>
    <property type="match status" value="1"/>
</dbReference>
<dbReference type="GO" id="GO:0005739">
    <property type="term" value="C:mitochondrion"/>
    <property type="evidence" value="ECO:0007669"/>
    <property type="project" value="TreeGrafter"/>
</dbReference>
<dbReference type="GO" id="GO:0020037">
    <property type="term" value="F:heme binding"/>
    <property type="evidence" value="ECO:0007669"/>
    <property type="project" value="TreeGrafter"/>
</dbReference>
<dbReference type="InterPro" id="IPR000572">
    <property type="entry name" value="OxRdtase_Mopterin-bd_dom"/>
</dbReference>
<dbReference type="InterPro" id="IPR005066">
    <property type="entry name" value="MoCF_OxRdtse_dimer"/>
</dbReference>
<organism evidence="7 8">
    <name type="scientific">Wolfiporia cocos (strain MD-104)</name>
    <name type="common">Brown rot fungus</name>
    <dbReference type="NCBI Taxonomy" id="742152"/>
    <lineage>
        <taxon>Eukaryota</taxon>
        <taxon>Fungi</taxon>
        <taxon>Dikarya</taxon>
        <taxon>Basidiomycota</taxon>
        <taxon>Agaricomycotina</taxon>
        <taxon>Agaricomycetes</taxon>
        <taxon>Polyporales</taxon>
        <taxon>Phaeolaceae</taxon>
        <taxon>Wolfiporia</taxon>
    </lineage>
</organism>
<dbReference type="InterPro" id="IPR008335">
    <property type="entry name" value="Mopterin_OxRdtase_euk"/>
</dbReference>
<evidence type="ECO:0000259" key="5">
    <source>
        <dbReference type="Pfam" id="PF00174"/>
    </source>
</evidence>
<evidence type="ECO:0000313" key="7">
    <source>
        <dbReference type="EMBL" id="PCH42230.1"/>
    </source>
</evidence>
<dbReference type="GO" id="GO:0008482">
    <property type="term" value="F:sulfite oxidase activity"/>
    <property type="evidence" value="ECO:0007669"/>
    <property type="project" value="TreeGrafter"/>
</dbReference>
<sequence>MSTSADILAPATSAMIQTPAPAEPPKPHFPMDFTLEHETIAHSDLLLVCAHEPFNAEPTAAALVEFPVTPNELVYCRNHGPVQEYDYDAFAITVRVRLGKGPNGDADEEQRTQGSEAVVERTFTAKEIREQFEKVEVEAALQCAGNRRKEMSKLQPVVGVLWDDGVVANCVWGGTRLRDVLVAVGVQHPALYDPTSISTYADAPVGPSGLHVHLNSRVTACQDDAYYGASIPLEKALQDEVLLAYEMNSEPLYPDRGGPLRAVVPGFLGARWVKWIDEIEICTDESENYYQRRDYRILPPEIDSRAKAASAWPLYPSMTSLPLNSVVASLTRTSPTSLLAKGYAVGRGACPVTRVQVSVDGERWADARITYSGGAQSGKGESRWSWTLWAAIVSGEEVGEGHHGTVWCRAIDEAGNVQQQRCPWNYRGVGYCPWGAKSF</sequence>